<comment type="caution">
    <text evidence="6">The sequence shown here is derived from an EMBL/GenBank/DDBJ whole genome shotgun (WGS) entry which is preliminary data.</text>
</comment>
<evidence type="ECO:0000313" key="6">
    <source>
        <dbReference type="EMBL" id="EAV40880.1"/>
    </source>
</evidence>
<evidence type="ECO:0000256" key="2">
    <source>
        <dbReference type="ARBA" id="ARBA00022908"/>
    </source>
</evidence>
<dbReference type="Proteomes" id="UP000004848">
    <property type="component" value="Unassembled WGS sequence"/>
</dbReference>
<dbReference type="InterPro" id="IPR050090">
    <property type="entry name" value="Tyrosine_recombinase_XerCD"/>
</dbReference>
<dbReference type="OrthoDB" id="7222937at2"/>
<dbReference type="PANTHER" id="PTHR30349:SF41">
    <property type="entry name" value="INTEGRASE_RECOMBINASE PROTEIN MJ0367-RELATED"/>
    <property type="match status" value="1"/>
</dbReference>
<dbReference type="InterPro" id="IPR011010">
    <property type="entry name" value="DNA_brk_join_enz"/>
</dbReference>
<dbReference type="Pfam" id="PF20172">
    <property type="entry name" value="DUF6538"/>
    <property type="match status" value="1"/>
</dbReference>
<dbReference type="RefSeq" id="WP_006939312.1">
    <property type="nucleotide sequence ID" value="NZ_AAUW01000025.1"/>
</dbReference>
<dbReference type="GO" id="GO:0003677">
    <property type="term" value="F:DNA binding"/>
    <property type="evidence" value="ECO:0007669"/>
    <property type="project" value="UniProtKB-KW"/>
</dbReference>
<protein>
    <submittedName>
        <fullName evidence="6">Putative integrase/resolvase recombinase protein</fullName>
    </submittedName>
</protein>
<gene>
    <name evidence="6" type="ORF">SIAM614_08304</name>
</gene>
<dbReference type="InterPro" id="IPR046668">
    <property type="entry name" value="DUF6538"/>
</dbReference>
<dbReference type="GO" id="GO:0006310">
    <property type="term" value="P:DNA recombination"/>
    <property type="evidence" value="ECO:0007669"/>
    <property type="project" value="UniProtKB-KW"/>
</dbReference>
<dbReference type="EMBL" id="AAUW01000025">
    <property type="protein sequence ID" value="EAV40880.1"/>
    <property type="molecule type" value="Genomic_DNA"/>
</dbReference>
<feature type="domain" description="Tyr recombinase" evidence="5">
    <location>
        <begin position="344"/>
        <end position="555"/>
    </location>
</feature>
<evidence type="ECO:0000256" key="1">
    <source>
        <dbReference type="ARBA" id="ARBA00008857"/>
    </source>
</evidence>
<evidence type="ECO:0000256" key="3">
    <source>
        <dbReference type="ARBA" id="ARBA00023125"/>
    </source>
</evidence>
<evidence type="ECO:0000259" key="5">
    <source>
        <dbReference type="PROSITE" id="PS51898"/>
    </source>
</evidence>
<name>A0P224_ROSAI</name>
<evidence type="ECO:0000313" key="7">
    <source>
        <dbReference type="Proteomes" id="UP000004848"/>
    </source>
</evidence>
<keyword evidence="4" id="KW-0233">DNA recombination</keyword>
<dbReference type="InterPro" id="IPR013762">
    <property type="entry name" value="Integrase-like_cat_sf"/>
</dbReference>
<keyword evidence="3" id="KW-0238">DNA-binding</keyword>
<dbReference type="PROSITE" id="PS51898">
    <property type="entry name" value="TYR_RECOMBINASE"/>
    <property type="match status" value="1"/>
</dbReference>
<dbReference type="AlphaFoldDB" id="A0P224"/>
<dbReference type="eggNOG" id="COG0582">
    <property type="taxonomic scope" value="Bacteria"/>
</dbReference>
<evidence type="ECO:0000256" key="4">
    <source>
        <dbReference type="ARBA" id="ARBA00023172"/>
    </source>
</evidence>
<dbReference type="GO" id="GO:0015074">
    <property type="term" value="P:DNA integration"/>
    <property type="evidence" value="ECO:0007669"/>
    <property type="project" value="UniProtKB-KW"/>
</dbReference>
<organism evidence="6 7">
    <name type="scientific">Roseibium aggregatum (strain ATCC 25650 / DSM 13394 / JCM 20685 / NBRC 16684 / NCIMB 2208 / IAM 12614 / B1)</name>
    <name type="common">Stappia aggregata</name>
    <dbReference type="NCBI Taxonomy" id="384765"/>
    <lineage>
        <taxon>Bacteria</taxon>
        <taxon>Pseudomonadati</taxon>
        <taxon>Pseudomonadota</taxon>
        <taxon>Alphaproteobacteria</taxon>
        <taxon>Hyphomicrobiales</taxon>
        <taxon>Stappiaceae</taxon>
        <taxon>Roseibium</taxon>
    </lineage>
</organism>
<dbReference type="GeneID" id="68849478"/>
<reference evidence="6 7" key="1">
    <citation type="submission" date="2006-05" db="EMBL/GenBank/DDBJ databases">
        <authorList>
            <person name="King G."/>
            <person name="Ferriera S."/>
            <person name="Johnson J."/>
            <person name="Kravitz S."/>
            <person name="Beeson K."/>
            <person name="Sutton G."/>
            <person name="Rogers Y.-H."/>
            <person name="Friedman R."/>
            <person name="Frazier M."/>
            <person name="Venter J.C."/>
        </authorList>
    </citation>
    <scope>NUCLEOTIDE SEQUENCE [LARGE SCALE GENOMIC DNA]</scope>
    <source>
        <strain evidence="7">ATCC 25650 / DSM 13394 / JCM 20685 / NBRC 16684 / NCIMB 2208 / IAM 12614 / B1</strain>
    </source>
</reference>
<dbReference type="CDD" id="cd01184">
    <property type="entry name" value="INT_C_like_1"/>
    <property type="match status" value="1"/>
</dbReference>
<dbReference type="Pfam" id="PF00589">
    <property type="entry name" value="Phage_integrase"/>
    <property type="match status" value="1"/>
</dbReference>
<comment type="similarity">
    <text evidence="1">Belongs to the 'phage' integrase family.</text>
</comment>
<dbReference type="InterPro" id="IPR002104">
    <property type="entry name" value="Integrase_catalytic"/>
</dbReference>
<keyword evidence="2" id="KW-0229">DNA integration</keyword>
<sequence length="567" mass="64692">MEKIAGHTRLYRRGATYYHRAAIPQDIKATYPKSEETFSLGTKDYQEALRRVREEAVRVDRRFDEHRLELSKSAQPVLEELSEAQINLIGDIYYANLLEEDEALREEEFDSKSFEEHADDIVDLGGINRYAYARGEDTEGFFRDEAEEVLSWTNVDLKLAPESPSWRKLIRKLQAVTIKANEGKAARNRGDVVETPIVPTQQVSKPSAAPMLSAAISDWIREKSLASWGEKTADDHRIWADRFMLIAGDRPLDDYAKADGRAFKEALLKLPPNWTKHPQLKDLPITEAATRACELRLQPMSITNYNKVVGFVSAFWNWAANNFDEVEKNPLQGLKLRKEAAAFEERDSFTADQLSRIFQAPLYTGCKNAKAWRTKGTHIPNNLGLYWVPLLSLFTGARSGELIQLYVSDIKTENGVTFVDINKLEDDKRLKTKGSRRRIPVHQALIDLGFMKFVDHCRSEKRTRLFPEMVKGKDGYYSSPFSRQFRRVLESVGAKTSKNTFYSFRHSFEDACRDSGVPRDVMYALQGHEDPGMGDRYGSGYAVSVLNEHLQRVSYPGVDLSNLRALE</sequence>
<dbReference type="PANTHER" id="PTHR30349">
    <property type="entry name" value="PHAGE INTEGRASE-RELATED"/>
    <property type="match status" value="1"/>
</dbReference>
<proteinExistence type="inferred from homology"/>
<accession>A0P224</accession>
<dbReference type="Gene3D" id="1.10.443.10">
    <property type="entry name" value="Intergrase catalytic core"/>
    <property type="match status" value="1"/>
</dbReference>
<dbReference type="SUPFAM" id="SSF56349">
    <property type="entry name" value="DNA breaking-rejoining enzymes"/>
    <property type="match status" value="1"/>
</dbReference>